<dbReference type="HOGENOM" id="CLU_021095_10_3_11"/>
<dbReference type="AlphaFoldDB" id="F6ESM2"/>
<dbReference type="GO" id="GO:0003677">
    <property type="term" value="F:DNA binding"/>
    <property type="evidence" value="ECO:0007669"/>
    <property type="project" value="UniProtKB-KW"/>
</dbReference>
<gene>
    <name evidence="5" type="ordered locus">AS9A_P20099</name>
</gene>
<evidence type="ECO:0000259" key="4">
    <source>
        <dbReference type="Pfam" id="PF01420"/>
    </source>
</evidence>
<organism evidence="5 6">
    <name type="scientific">Hoyosella subflava (strain DSM 45089 / JCM 17490 / NBRC 109087 / DQS3-9A1)</name>
    <name type="common">Amycolicicoccus subflavus</name>
    <dbReference type="NCBI Taxonomy" id="443218"/>
    <lineage>
        <taxon>Bacteria</taxon>
        <taxon>Bacillati</taxon>
        <taxon>Actinomycetota</taxon>
        <taxon>Actinomycetes</taxon>
        <taxon>Mycobacteriales</taxon>
        <taxon>Hoyosellaceae</taxon>
        <taxon>Hoyosella</taxon>
    </lineage>
</organism>
<dbReference type="REBASE" id="35728">
    <property type="entry name" value="S.Asu9A1ORF20098P"/>
</dbReference>
<evidence type="ECO:0000313" key="6">
    <source>
        <dbReference type="Proteomes" id="UP000009235"/>
    </source>
</evidence>
<protein>
    <submittedName>
        <fullName evidence="5">Restriction modification system DNA specificity domain protein</fullName>
    </submittedName>
</protein>
<dbReference type="Pfam" id="PF01420">
    <property type="entry name" value="Methylase_S"/>
    <property type="match status" value="2"/>
</dbReference>
<dbReference type="SUPFAM" id="SSF116734">
    <property type="entry name" value="DNA methylase specificity domain"/>
    <property type="match status" value="2"/>
</dbReference>
<dbReference type="Gene3D" id="3.90.220.20">
    <property type="entry name" value="DNA methylase specificity domains"/>
    <property type="match status" value="2"/>
</dbReference>
<dbReference type="Proteomes" id="UP000009235">
    <property type="component" value="Plasmid pAS9A-2"/>
</dbReference>
<evidence type="ECO:0000313" key="5">
    <source>
        <dbReference type="EMBL" id="AEF43143.1"/>
    </source>
</evidence>
<dbReference type="InterPro" id="IPR044946">
    <property type="entry name" value="Restrct_endonuc_typeI_TRD_sf"/>
</dbReference>
<dbReference type="InterPro" id="IPR052021">
    <property type="entry name" value="Type-I_RS_S_subunit"/>
</dbReference>
<accession>F6ESM2</accession>
<dbReference type="PANTHER" id="PTHR30408">
    <property type="entry name" value="TYPE-1 RESTRICTION ENZYME ECOKI SPECIFICITY PROTEIN"/>
    <property type="match status" value="1"/>
</dbReference>
<dbReference type="KEGG" id="asd:AS9A_P20099"/>
<keyword evidence="3" id="KW-0238">DNA-binding</keyword>
<feature type="domain" description="Type I restriction modification DNA specificity" evidence="4">
    <location>
        <begin position="267"/>
        <end position="367"/>
    </location>
</feature>
<proteinExistence type="inferred from homology"/>
<evidence type="ECO:0000256" key="3">
    <source>
        <dbReference type="ARBA" id="ARBA00023125"/>
    </source>
</evidence>
<feature type="domain" description="Type I restriction modification DNA specificity" evidence="4">
    <location>
        <begin position="1"/>
        <end position="166"/>
    </location>
</feature>
<dbReference type="OrthoDB" id="3197085at2"/>
<dbReference type="PANTHER" id="PTHR30408:SF12">
    <property type="entry name" value="TYPE I RESTRICTION ENZYME MJAVIII SPECIFICITY SUBUNIT"/>
    <property type="match status" value="1"/>
</dbReference>
<dbReference type="GO" id="GO:0009307">
    <property type="term" value="P:DNA restriction-modification system"/>
    <property type="evidence" value="ECO:0007669"/>
    <property type="project" value="UniProtKB-KW"/>
</dbReference>
<keyword evidence="2" id="KW-0680">Restriction system</keyword>
<sequence length="393" mass="43807">MSDWRTTTLGEIVDVLDSLRCPINSEERSKRLGDVPYYGANGQQGWIDKPLFDEPLILLAEDGGNFDDYARRPIAYRITGPSWVNNHAHIIRAVRGNDQNFVYWSLVHRDIRRFISGGTRTKLTQAEMRSIELKIPEYEEQRRIAEILDTLDDQIRATEQIIAKLKLARAGLMADLVERDDHRHSDRHCIADLVAPGQFGSAIGPFGSNLVASDYRNYGVPVVFVRDIQSGVFDSKSQVFVSPRKARELNSHRTDPGDVLVTKMGDPPGTAALHPADFPSGVITADIIRIRPNGNIVLPEWLVMYINSLPVKQQIGMIAAGVTRQKLTLADFRKVTIALPGIDIQHQVAERVASADHLIAQEKSRLEKSQILKVGLMSDLLAGRVRVPLEAAS</sequence>
<comment type="similarity">
    <text evidence="1">Belongs to the type-I restriction system S methylase family.</text>
</comment>
<name>F6ESM2_HOYSD</name>
<evidence type="ECO:0000256" key="1">
    <source>
        <dbReference type="ARBA" id="ARBA00010923"/>
    </source>
</evidence>
<dbReference type="InterPro" id="IPR000055">
    <property type="entry name" value="Restrct_endonuc_typeI_TRD"/>
</dbReference>
<dbReference type="CDD" id="cd17262">
    <property type="entry name" value="RMtype1_S_Aco12261I-TRD2-CR2"/>
    <property type="match status" value="1"/>
</dbReference>
<dbReference type="EMBL" id="CP002788">
    <property type="protein sequence ID" value="AEF43143.1"/>
    <property type="molecule type" value="Genomic_DNA"/>
</dbReference>
<dbReference type="Gene3D" id="1.10.287.1120">
    <property type="entry name" value="Bipartite methylase S protein"/>
    <property type="match status" value="1"/>
</dbReference>
<dbReference type="RefSeq" id="WP_013798150.1">
    <property type="nucleotide sequence ID" value="NC_015561.1"/>
</dbReference>
<keyword evidence="6" id="KW-1185">Reference proteome</keyword>
<keyword evidence="5" id="KW-0614">Plasmid</keyword>
<reference evidence="5 6" key="1">
    <citation type="journal article" date="2011" name="J. Bacteriol.">
        <title>Complete genome sequence of Amycolicicoccus subflavus DQS3-9A1T, an actinomycete isolated from crude oil-polluted soil.</title>
        <authorList>
            <person name="Cai M."/>
            <person name="Chen W.M."/>
            <person name="Nie Y."/>
            <person name="Chi C.Q."/>
            <person name="Wang Y.N."/>
            <person name="Tang Y.Q."/>
            <person name="Li G.Y."/>
            <person name="Wu X.L."/>
        </authorList>
    </citation>
    <scope>NUCLEOTIDE SEQUENCE [LARGE SCALE GENOMIC DNA]</scope>
    <source>
        <strain evidence="6">DSM 45089 / DQS3-9A1</strain>
        <plasmid evidence="5 6">pAS9A-2</plasmid>
    </source>
</reference>
<geneLocation type="plasmid" evidence="5 6">
    <name>pAS9A-2</name>
</geneLocation>
<evidence type="ECO:0000256" key="2">
    <source>
        <dbReference type="ARBA" id="ARBA00022747"/>
    </source>
</evidence>